<dbReference type="GO" id="GO:0030655">
    <property type="term" value="P:beta-lactam antibiotic catabolic process"/>
    <property type="evidence" value="ECO:0007669"/>
    <property type="project" value="InterPro"/>
</dbReference>
<dbReference type="PANTHER" id="PTHR35333:SF3">
    <property type="entry name" value="BETA-LACTAMASE-TYPE TRANSPEPTIDASE FOLD CONTAINING PROTEIN"/>
    <property type="match status" value="1"/>
</dbReference>
<dbReference type="InterPro" id="IPR012338">
    <property type="entry name" value="Beta-lactam/transpept-like"/>
</dbReference>
<protein>
    <submittedName>
        <fullName evidence="2">Beta-lactamase</fullName>
        <ecNumber evidence="2">3.5.2.6</ecNumber>
    </submittedName>
</protein>
<dbReference type="GO" id="GO:0046677">
    <property type="term" value="P:response to antibiotic"/>
    <property type="evidence" value="ECO:0007669"/>
    <property type="project" value="InterPro"/>
</dbReference>
<dbReference type="InterPro" id="IPR045155">
    <property type="entry name" value="Beta-lactam_cat"/>
</dbReference>
<dbReference type="EMBL" id="MZGV01000097">
    <property type="protein sequence ID" value="OPJ56545.1"/>
    <property type="molecule type" value="Genomic_DNA"/>
</dbReference>
<proteinExistence type="predicted"/>
<name>A0A1V4IA85_9CLOT</name>
<dbReference type="STRING" id="1450648.CLORY_42910"/>
<dbReference type="EC" id="3.5.2.6" evidence="2"/>
<gene>
    <name evidence="2" type="primary">blaF</name>
    <name evidence="2" type="ORF">CLORY_42910</name>
</gene>
<feature type="domain" description="Beta-lactamase class A catalytic" evidence="1">
    <location>
        <begin position="19"/>
        <end position="231"/>
    </location>
</feature>
<dbReference type="OrthoDB" id="9775096at2"/>
<dbReference type="GO" id="GO:0008800">
    <property type="term" value="F:beta-lactamase activity"/>
    <property type="evidence" value="ECO:0007669"/>
    <property type="project" value="UniProtKB-EC"/>
</dbReference>
<dbReference type="InterPro" id="IPR000871">
    <property type="entry name" value="Beta-lactam_class-A"/>
</dbReference>
<dbReference type="Gene3D" id="3.40.710.10">
    <property type="entry name" value="DD-peptidase/beta-lactamase superfamily"/>
    <property type="match status" value="1"/>
</dbReference>
<dbReference type="Pfam" id="PF13354">
    <property type="entry name" value="Beta-lactamase2"/>
    <property type="match status" value="1"/>
</dbReference>
<keyword evidence="3" id="KW-1185">Reference proteome</keyword>
<dbReference type="Proteomes" id="UP000190080">
    <property type="component" value="Unassembled WGS sequence"/>
</dbReference>
<dbReference type="AlphaFoldDB" id="A0A1V4IA85"/>
<comment type="caution">
    <text evidence="2">The sequence shown here is derived from an EMBL/GenBank/DDBJ whole genome shotgun (WGS) entry which is preliminary data.</text>
</comment>
<dbReference type="SUPFAM" id="SSF56601">
    <property type="entry name" value="beta-lactamase/transpeptidase-like"/>
    <property type="match status" value="1"/>
</dbReference>
<evidence type="ECO:0000313" key="2">
    <source>
        <dbReference type="EMBL" id="OPJ56545.1"/>
    </source>
</evidence>
<organism evidence="2 3">
    <name type="scientific">Clostridium oryzae</name>
    <dbReference type="NCBI Taxonomy" id="1450648"/>
    <lineage>
        <taxon>Bacteria</taxon>
        <taxon>Bacillati</taxon>
        <taxon>Bacillota</taxon>
        <taxon>Clostridia</taxon>
        <taxon>Eubacteriales</taxon>
        <taxon>Clostridiaceae</taxon>
        <taxon>Clostridium</taxon>
    </lineage>
</organism>
<evidence type="ECO:0000259" key="1">
    <source>
        <dbReference type="Pfam" id="PF13354"/>
    </source>
</evidence>
<reference evidence="2 3" key="1">
    <citation type="submission" date="2017-03" db="EMBL/GenBank/DDBJ databases">
        <title>Genome sequence of Clostridium oryzae DSM 28571.</title>
        <authorList>
            <person name="Poehlein A."/>
            <person name="Daniel R."/>
        </authorList>
    </citation>
    <scope>NUCLEOTIDE SEQUENCE [LARGE SCALE GENOMIC DNA]</scope>
    <source>
        <strain evidence="2 3">DSM 28571</strain>
    </source>
</reference>
<keyword evidence="2" id="KW-0378">Hydrolase</keyword>
<accession>A0A1V4IA85</accession>
<sequence>MIEKAIIDYMKNKDIQYSLVIKDLHNDECIIDVNGNTKIQSASIIKLFIMARAFEMTENGELSLEERIAITKKERIPYSIVYLLDENTTYTIRDLITLMIIQSDNTATNVLIERLKMSNINDFNARYGFTKTSVKRKMLDFETREAGIDNETSAADAARFLQLAYKGKLVSEKASEQMLEIMKNQLDYSMMKLDLPDDVIIAHKTGDLTNIKNDVGIVYSNKGDYIFSMFTWNAKSDNYARNVLGRVSSMFYSYFTKGGIEIENY</sequence>
<evidence type="ECO:0000313" key="3">
    <source>
        <dbReference type="Proteomes" id="UP000190080"/>
    </source>
</evidence>
<dbReference type="RefSeq" id="WP_079428365.1">
    <property type="nucleotide sequence ID" value="NZ_MZGV01000097.1"/>
</dbReference>
<dbReference type="PANTHER" id="PTHR35333">
    <property type="entry name" value="BETA-LACTAMASE"/>
    <property type="match status" value="1"/>
</dbReference>